<dbReference type="RefSeq" id="XP_048140275.1">
    <property type="nucleotide sequence ID" value="XM_048284318.1"/>
</dbReference>
<evidence type="ECO:0000313" key="6">
    <source>
        <dbReference type="RefSeq" id="XP_048140275.1"/>
    </source>
</evidence>
<dbReference type="Proteomes" id="UP000827889">
    <property type="component" value="Chromosome 8"/>
</dbReference>
<evidence type="ECO:0000313" key="5">
    <source>
        <dbReference type="Proteomes" id="UP000827889"/>
    </source>
</evidence>
<organism evidence="5 6">
    <name type="scientific">Rhodamnia argentea</name>
    <dbReference type="NCBI Taxonomy" id="178133"/>
    <lineage>
        <taxon>Eukaryota</taxon>
        <taxon>Viridiplantae</taxon>
        <taxon>Streptophyta</taxon>
        <taxon>Embryophyta</taxon>
        <taxon>Tracheophyta</taxon>
        <taxon>Spermatophyta</taxon>
        <taxon>Magnoliopsida</taxon>
        <taxon>eudicotyledons</taxon>
        <taxon>Gunneridae</taxon>
        <taxon>Pentapetalae</taxon>
        <taxon>rosids</taxon>
        <taxon>malvids</taxon>
        <taxon>Myrtales</taxon>
        <taxon>Myrtaceae</taxon>
        <taxon>Myrtoideae</taxon>
        <taxon>Myrteae</taxon>
        <taxon>Australasian group</taxon>
        <taxon>Rhodamnia</taxon>
    </lineage>
</organism>
<keyword evidence="5" id="KW-1185">Reference proteome</keyword>
<feature type="compositionally biased region" description="Polar residues" evidence="3">
    <location>
        <begin position="359"/>
        <end position="369"/>
    </location>
</feature>
<evidence type="ECO:0000256" key="2">
    <source>
        <dbReference type="ARBA" id="ARBA00023242"/>
    </source>
</evidence>
<protein>
    <submittedName>
        <fullName evidence="6">Uncharacterized protein LOC125316305</fullName>
    </submittedName>
</protein>
<evidence type="ECO:0000256" key="1">
    <source>
        <dbReference type="ARBA" id="ARBA00004123"/>
    </source>
</evidence>
<dbReference type="GeneID" id="125316305"/>
<dbReference type="Pfam" id="PF16135">
    <property type="entry name" value="TDBD"/>
    <property type="match status" value="1"/>
</dbReference>
<sequence length="594" mass="65410">MRGQRQQGGVALGRLLDIGRSAARLDIAWGGVSRSCEALAETLLSSSLYFLKLSERTFRRELFLTTKDDECSKYTRLSYNTPRIYDPKRVNPWLTDVTHTGLSSNKKQAVEAAIHRPDFLQWSVYPLNKPSNYQSTQGYASVNSHNLGKILKEKVDHVCDSEIVVSAPISNFLSKADDGRLLRSFGCNKYYSNFLSLGSPCQIKDGNNTPVDGIHNERLDLNLTLGRNYEKKRDKIVTGRAEEGPSEHAFGMAVADKKAIADSKAILDYSNYAHFSGATSQTNTVEPTAHQNNIPVDVICNSRQNGHRTLGCNDKEKGNFVVSGGVKATANDEAKLNNQNSAQSSRATIQGGIVEPNAHPSSESNSNPGDNVKETKAHNKKKPKAASDPRPNLYPSSVLSLLSTGIFDGALVKYICESRDLILHGVIKGPKIRCSCDECHNSEYIGLCKFELHAGGKSKRPTSHIFLENGKTLYDVFHELKDASEDKLFDAIQQIAGSAVNQPNFRIWKGSSSLDESLELSACNKLTIISSRCFRPATSVRQAKNQQATRESQYHQHPYGVPAVLCASKLHDAALHDEFLTFIANRPSTGRPLV</sequence>
<reference evidence="6" key="1">
    <citation type="submission" date="2025-08" db="UniProtKB">
        <authorList>
            <consortium name="RefSeq"/>
        </authorList>
    </citation>
    <scope>IDENTIFICATION</scope>
    <source>
        <tissue evidence="6">Leaf</tissue>
    </source>
</reference>
<dbReference type="PANTHER" id="PTHR47025">
    <property type="entry name" value="AUTOIMMUNE REGULATOR"/>
    <property type="match status" value="1"/>
</dbReference>
<name>A0ABM3HUK4_9MYRT</name>
<feature type="region of interest" description="Disordered" evidence="3">
    <location>
        <begin position="353"/>
        <end position="391"/>
    </location>
</feature>
<dbReference type="PANTHER" id="PTHR47025:SF9">
    <property type="entry name" value="PROTEIN, PUTATIVE-RELATED"/>
    <property type="match status" value="1"/>
</dbReference>
<accession>A0ABM3HUK4</accession>
<proteinExistence type="predicted"/>
<evidence type="ECO:0000259" key="4">
    <source>
        <dbReference type="Pfam" id="PF16135"/>
    </source>
</evidence>
<feature type="domain" description="Tify" evidence="4">
    <location>
        <begin position="425"/>
        <end position="479"/>
    </location>
</feature>
<evidence type="ECO:0000256" key="3">
    <source>
        <dbReference type="SAM" id="MobiDB-lite"/>
    </source>
</evidence>
<gene>
    <name evidence="6" type="primary">LOC125316305</name>
</gene>
<dbReference type="InterPro" id="IPR032308">
    <property type="entry name" value="TDBD"/>
</dbReference>
<comment type="subcellular location">
    <subcellularLocation>
        <location evidence="1">Nucleus</location>
    </subcellularLocation>
</comment>
<keyword evidence="2" id="KW-0539">Nucleus</keyword>